<dbReference type="Pfam" id="PF12500">
    <property type="entry name" value="TRSP"/>
    <property type="match status" value="1"/>
</dbReference>
<feature type="compositionally biased region" description="Pro residues" evidence="1">
    <location>
        <begin position="696"/>
        <end position="705"/>
    </location>
</feature>
<dbReference type="InterPro" id="IPR029057">
    <property type="entry name" value="PRTase-like"/>
</dbReference>
<dbReference type="Pfam" id="PF15608">
    <property type="entry name" value="PELOTA_1"/>
    <property type="match status" value="1"/>
</dbReference>
<dbReference type="InterPro" id="IPR011215">
    <property type="entry name" value="StiP_N"/>
</dbReference>
<keyword evidence="6" id="KW-0328">Glycosyltransferase</keyword>
<dbReference type="InterPro" id="IPR041688">
    <property type="entry name" value="PRTase_2"/>
</dbReference>
<dbReference type="Gene3D" id="3.40.50.2020">
    <property type="match status" value="1"/>
</dbReference>
<comment type="caution">
    <text evidence="6">The sequence shown here is derived from an EMBL/GenBank/DDBJ whole genome shotgun (WGS) entry which is preliminary data.</text>
</comment>
<evidence type="ECO:0000313" key="7">
    <source>
        <dbReference type="Proteomes" id="UP001595909"/>
    </source>
</evidence>
<feature type="domain" description="TRSP" evidence="3">
    <location>
        <begin position="264"/>
        <end position="400"/>
    </location>
</feature>
<proteinExistence type="predicted"/>
<dbReference type="GO" id="GO:0016757">
    <property type="term" value="F:glycosyltransferase activity"/>
    <property type="evidence" value="ECO:0007669"/>
    <property type="project" value="UniProtKB-KW"/>
</dbReference>
<dbReference type="Proteomes" id="UP001595909">
    <property type="component" value="Unassembled WGS sequence"/>
</dbReference>
<evidence type="ECO:0000259" key="3">
    <source>
        <dbReference type="Pfam" id="PF12500"/>
    </source>
</evidence>
<evidence type="ECO:0000259" key="2">
    <source>
        <dbReference type="Pfam" id="PF11202"/>
    </source>
</evidence>
<dbReference type="InterPro" id="IPR022537">
    <property type="entry name" value="TRSP_dom"/>
</dbReference>
<reference evidence="7" key="1">
    <citation type="journal article" date="2019" name="Int. J. Syst. Evol. Microbiol.">
        <title>The Global Catalogue of Microorganisms (GCM) 10K type strain sequencing project: providing services to taxonomists for standard genome sequencing and annotation.</title>
        <authorList>
            <consortium name="The Broad Institute Genomics Platform"/>
            <consortium name="The Broad Institute Genome Sequencing Center for Infectious Disease"/>
            <person name="Wu L."/>
            <person name="Ma J."/>
        </authorList>
    </citation>
    <scope>NUCLEOTIDE SEQUENCE [LARGE SCALE GENOMIC DNA]</scope>
    <source>
        <strain evidence="7">CCUG 50347</strain>
    </source>
</reference>
<keyword evidence="7" id="KW-1185">Reference proteome</keyword>
<dbReference type="InterPro" id="IPR000836">
    <property type="entry name" value="PRTase_dom"/>
</dbReference>
<sequence>MADHAWPGEVVRDALGLVLGPDEGGVPVEEVVGLALRRNPRRAHLPVSRVLGKHLPTEPGRMRAAATDLADTIRRCLAATATPAGGAPVVLGYAENATALAHLVADGLDADHVVHTTRRVVAGASVLVALDEQHSHAPRHVLVPDDPGRWTPDRPLVLVDDELTTGRTAATTLRALHRLLPRRRYLVATLADLRAHSDDAVERVADDLGVRIDVVASARSRLDPPADVLDRAAHLLRTWEDGTARPEGRAETATVHLPLDGAAEGARHGLDRDGRAALERAIPGAAARLADALGPGRVLVLGCEELHYLPLRLAETLAAGGADVHLAATTRSPLVACDVAGYPVRSGLAFAAHDVALGHAPERYAYGLGAPGRGHYDTVVLVVDAAARTPALRRPDGLLARLGAVTTRIVEAVVPCRRPGPGGPPARTRPAAARRGPEFGSFARDEVGWLLSDLSAVALEMPTAEREAALGSGRLHYSQTLPQEPAPAPEYERVVARALERSAARVAETVGVLADRVLALRGRGAVLVSLARAGTPVGVLVRRWAARVRGVVLPHYAMSVLRGRGLDRAALDALVAAHDPAALVLVDAWTGGGGIVDEVAADLARYARETGVVVDPTVAVLADPAHRATLYGSREDLLVPQACLNATVGGLVSRTVDRPDLLPPGSYQGATSYPGLAGVDRTATFLDAVSAHFPTGRPPASPLPSDPGDDARGPRYLAALAVDLGVTDPRRLRPGIGETTRALLRRDPGAVHLAADAGPDLDPVRHLCADRGVPIRALPDPVAGLRSPYRCVGVLRPWRAR</sequence>
<accession>A0ABV9RGZ5</accession>
<feature type="domain" description="Orotate phosphoribosyltransferase-like" evidence="5">
    <location>
        <begin position="32"/>
        <end position="219"/>
    </location>
</feature>
<feature type="domain" description="PELOTA RNA-binding" evidence="4">
    <location>
        <begin position="714"/>
        <end position="796"/>
    </location>
</feature>
<name>A0ABV9RGZ5_9PSEU</name>
<evidence type="ECO:0000259" key="4">
    <source>
        <dbReference type="Pfam" id="PF15608"/>
    </source>
</evidence>
<feature type="region of interest" description="Disordered" evidence="1">
    <location>
        <begin position="693"/>
        <end position="712"/>
    </location>
</feature>
<feature type="domain" description="Cysteine protease StiP N-terminal" evidence="2">
    <location>
        <begin position="440"/>
        <end position="689"/>
    </location>
</feature>
<dbReference type="EMBL" id="JBHSIM010000028">
    <property type="protein sequence ID" value="MFC4833471.1"/>
    <property type="molecule type" value="Genomic_DNA"/>
</dbReference>
<protein>
    <submittedName>
        <fullName evidence="6">Phosphoribosyltransferase domain-containing protein</fullName>
    </submittedName>
</protein>
<dbReference type="Pfam" id="PF15609">
    <property type="entry name" value="PRTase_2"/>
    <property type="match status" value="1"/>
</dbReference>
<evidence type="ECO:0000313" key="6">
    <source>
        <dbReference type="EMBL" id="MFC4833471.1"/>
    </source>
</evidence>
<dbReference type="InterPro" id="IPR028157">
    <property type="entry name" value="PELOTA_dom"/>
</dbReference>
<evidence type="ECO:0000259" key="5">
    <source>
        <dbReference type="Pfam" id="PF15609"/>
    </source>
</evidence>
<gene>
    <name evidence="6" type="ORF">ACFPEL_13745</name>
</gene>
<dbReference type="SUPFAM" id="SSF53271">
    <property type="entry name" value="PRTase-like"/>
    <property type="match status" value="1"/>
</dbReference>
<organism evidence="6 7">
    <name type="scientific">Actinomycetospora chibensis</name>
    <dbReference type="NCBI Taxonomy" id="663606"/>
    <lineage>
        <taxon>Bacteria</taxon>
        <taxon>Bacillati</taxon>
        <taxon>Actinomycetota</taxon>
        <taxon>Actinomycetes</taxon>
        <taxon>Pseudonocardiales</taxon>
        <taxon>Pseudonocardiaceae</taxon>
        <taxon>Actinomycetospora</taxon>
    </lineage>
</organism>
<dbReference type="RefSeq" id="WP_274192385.1">
    <property type="nucleotide sequence ID" value="NZ_BAABHN010000028.1"/>
</dbReference>
<keyword evidence="6" id="KW-0808">Transferase</keyword>
<evidence type="ECO:0000256" key="1">
    <source>
        <dbReference type="SAM" id="MobiDB-lite"/>
    </source>
</evidence>
<dbReference type="CDD" id="cd06223">
    <property type="entry name" value="PRTases_typeI"/>
    <property type="match status" value="1"/>
</dbReference>
<dbReference type="Pfam" id="PF11202">
    <property type="entry name" value="StiP"/>
    <property type="match status" value="1"/>
</dbReference>